<dbReference type="Pfam" id="PF06836">
    <property type="entry name" value="DUF1240"/>
    <property type="match status" value="1"/>
</dbReference>
<protein>
    <recommendedName>
        <fullName evidence="4">DUF1240 domain-containing protein</fullName>
    </recommendedName>
</protein>
<keyword evidence="1" id="KW-1133">Transmembrane helix</keyword>
<evidence type="ECO:0008006" key="4">
    <source>
        <dbReference type="Google" id="ProtNLM"/>
    </source>
</evidence>
<name>A0ABX9PPD9_9GAMM</name>
<comment type="caution">
    <text evidence="2">The sequence shown here is derived from an EMBL/GenBank/DDBJ whole genome shotgun (WGS) entry which is preliminary data.</text>
</comment>
<proteinExistence type="predicted"/>
<accession>A0ABX9PPD9</accession>
<organism evidence="2 3">
    <name type="scientific">Rahnella variigena</name>
    <dbReference type="NCBI Taxonomy" id="574964"/>
    <lineage>
        <taxon>Bacteria</taxon>
        <taxon>Pseudomonadati</taxon>
        <taxon>Pseudomonadota</taxon>
        <taxon>Gammaproteobacteria</taxon>
        <taxon>Enterobacterales</taxon>
        <taxon>Yersiniaceae</taxon>
        <taxon>Rahnella</taxon>
    </lineage>
</organism>
<dbReference type="EMBL" id="NSDJ01000002">
    <property type="protein sequence ID" value="RKF66717.1"/>
    <property type="molecule type" value="Genomic_DNA"/>
</dbReference>
<dbReference type="InterPro" id="IPR010665">
    <property type="entry name" value="DUF1240"/>
</dbReference>
<sequence length="110" mass="12619">MDNYLDFNHVITFSWMSTSLVCIPLIFTLPIYWFILECIYEEKIAIKKMEKLMPFFKCLCVFSLFLSISLSLGYVSVLKNKGYISCPGIPSGWMPGTATKYAFSGDLCRK</sequence>
<dbReference type="Proteomes" id="UP000284853">
    <property type="component" value="Unassembled WGS sequence"/>
</dbReference>
<gene>
    <name evidence="2" type="ORF">CKQ54_24080</name>
</gene>
<keyword evidence="1" id="KW-0472">Membrane</keyword>
<evidence type="ECO:0000313" key="3">
    <source>
        <dbReference type="Proteomes" id="UP000284853"/>
    </source>
</evidence>
<evidence type="ECO:0000313" key="2">
    <source>
        <dbReference type="EMBL" id="RKF66717.1"/>
    </source>
</evidence>
<feature type="transmembrane region" description="Helical" evidence="1">
    <location>
        <begin position="55"/>
        <end position="77"/>
    </location>
</feature>
<feature type="transmembrane region" description="Helical" evidence="1">
    <location>
        <begin position="12"/>
        <end position="35"/>
    </location>
</feature>
<reference evidence="2 3" key="1">
    <citation type="submission" date="2017-08" db="EMBL/GenBank/DDBJ databases">
        <title>Comparative genomics of bacteria isolated from necrotic lesions of AOD affected trees.</title>
        <authorList>
            <person name="Doonan J."/>
            <person name="Denman S."/>
            <person name="Mcdonald J.E."/>
        </authorList>
    </citation>
    <scope>NUCLEOTIDE SEQUENCE [LARGE SCALE GENOMIC DNA]</scope>
    <source>
        <strain evidence="2 3">CIP 105588</strain>
    </source>
</reference>
<keyword evidence="3" id="KW-1185">Reference proteome</keyword>
<evidence type="ECO:0000256" key="1">
    <source>
        <dbReference type="SAM" id="Phobius"/>
    </source>
</evidence>
<keyword evidence="1" id="KW-0812">Transmembrane</keyword>